<evidence type="ECO:0008006" key="13">
    <source>
        <dbReference type="Google" id="ProtNLM"/>
    </source>
</evidence>
<feature type="compositionally biased region" description="Polar residues" evidence="8">
    <location>
        <begin position="938"/>
        <end position="953"/>
    </location>
</feature>
<feature type="domain" description="Zinc finger Mcm10/DnaG-type" evidence="9">
    <location>
        <begin position="728"/>
        <end position="773"/>
    </location>
</feature>
<keyword evidence="6" id="KW-0862">Zinc</keyword>
<keyword evidence="4" id="KW-0479">Metal-binding</keyword>
<dbReference type="InterPro" id="IPR055065">
    <property type="entry name" value="OB_MCM10"/>
</dbReference>
<comment type="similarity">
    <text evidence="2">Belongs to the MCM10 family.</text>
</comment>
<feature type="compositionally biased region" description="Basic and acidic residues" evidence="8">
    <location>
        <begin position="458"/>
        <end position="496"/>
    </location>
</feature>
<dbReference type="Gene3D" id="2.40.50.140">
    <property type="entry name" value="Nucleic acid-binding proteins"/>
    <property type="match status" value="1"/>
</dbReference>
<feature type="compositionally biased region" description="Acidic residues" evidence="8">
    <location>
        <begin position="1"/>
        <end position="11"/>
    </location>
</feature>
<feature type="compositionally biased region" description="Low complexity" evidence="8">
    <location>
        <begin position="540"/>
        <end position="554"/>
    </location>
</feature>
<dbReference type="Proteomes" id="UP001374579">
    <property type="component" value="Unassembled WGS sequence"/>
</dbReference>
<feature type="compositionally biased region" description="Polar residues" evidence="8">
    <location>
        <begin position="328"/>
        <end position="403"/>
    </location>
</feature>
<evidence type="ECO:0000256" key="3">
    <source>
        <dbReference type="ARBA" id="ARBA00022705"/>
    </source>
</evidence>
<feature type="compositionally biased region" description="Basic and acidic residues" evidence="8">
    <location>
        <begin position="405"/>
        <end position="422"/>
    </location>
</feature>
<keyword evidence="3" id="KW-0235">DNA replication</keyword>
<feature type="compositionally biased region" description="Basic and acidic residues" evidence="8">
    <location>
        <begin position="318"/>
        <end position="327"/>
    </location>
</feature>
<sequence length="953" mass="102742">MANESDDECDLDTLSALLEEDNSNDSTSQGKNAAEDASSVAGSKAGGAAQGDGDELDEEALASLLEHDSDLDDWSTQEEKSQNDCTANDIAAFFNKKSDSESETEDSQEGKLVMAMGEETSQASESEGQEVTTEETSASRSHCPPESSGQDVSSQGEPGHVTNLQDELAMMQKRMMEIQQLIASQSQSAATTASSQPAKTCVTAGKSQRHSSSTLPKASSSQRSSKSAEDKGKHLKKNNGTSSSKAASSNGLSSLSSSSKSSKLNSNSSIHATSKEQSSETTSSSIRSHSKEIAHRSRKPAHETSKSSYKSEKHKTSRHSDVAEKRGTSSSHKNSPAPTLRQSGTTNSPASTLRQSGTTNSPASTLRQSGTTNSPASTLRQSGTTNSPASTLRQSGTTNNSNKTHFRDSDTGSKSAWQEERSVKKHISPETKNGSHSAKKESQQGESSKTSAFLNDVASREEKEQGSRKEMKHALTDIASRGEKKEENRKDMKRTLFGDGDSDSDWDDLEGAGDQGNLSSAGRDIKRLMRTGERQRQAHTPSYPLPASAPLSTSWKPKPQVSNSALSESRPSTHHSASKPAIKREAEDKDCMTEKHTGLRVKNPKISSIMLGSKMEGRRMIPLSKLHLKVKSPDLQSDWVTIGVIVKKSDSRKSQTGKTFSIWTLSDLQDSDTTVSFFLFGQVYKQLWKTGAGTVIGLLNPSIMDSMEKNPGEVAFTINNAAQLMDVGQSRDLGWCIGKTKRGATCTNFINKKFGDFCTYHVQTAYRKQSAKRSELHGSCPGTTPKSSLKSKIFGGDTFFYGGETFISSKGKGCGGGKKDTVTLGKLQAQATQQDQRKVSTLSIQGLVPADQVKVETKMASQHEQPFIKMLAVPSPGSMNLVKHMAKQEGCNEDGTDTNGTGKSFQSVQAIDLLKQHRQEIAQRLSQRKQQAAEAQRSKAQSATATQSDGKFY</sequence>
<gene>
    <name evidence="11" type="ORF">V1264_021020</name>
</gene>
<evidence type="ECO:0000259" key="9">
    <source>
        <dbReference type="Pfam" id="PF09329"/>
    </source>
</evidence>
<feature type="compositionally biased region" description="Acidic residues" evidence="8">
    <location>
        <begin position="500"/>
        <end position="511"/>
    </location>
</feature>
<keyword evidence="12" id="KW-1185">Reference proteome</keyword>
<dbReference type="InterPro" id="IPR015408">
    <property type="entry name" value="Znf_Mcm10/DnaG"/>
</dbReference>
<dbReference type="InterPro" id="IPR012340">
    <property type="entry name" value="NA-bd_OB-fold"/>
</dbReference>
<dbReference type="PANTHER" id="PTHR13454">
    <property type="entry name" value="PROTEIN MCM10 HOMOLOG"/>
    <property type="match status" value="1"/>
</dbReference>
<proteinExistence type="inferred from homology"/>
<dbReference type="Pfam" id="PF22379">
    <property type="entry name" value="OB_MCM10"/>
    <property type="match status" value="1"/>
</dbReference>
<feature type="compositionally biased region" description="Basic and acidic residues" evidence="8">
    <location>
        <begin position="582"/>
        <end position="592"/>
    </location>
</feature>
<evidence type="ECO:0000256" key="5">
    <source>
        <dbReference type="ARBA" id="ARBA00022771"/>
    </source>
</evidence>
<dbReference type="InterPro" id="IPR040184">
    <property type="entry name" value="Mcm10"/>
</dbReference>
<feature type="compositionally biased region" description="Basic and acidic residues" evidence="8">
    <location>
        <begin position="289"/>
        <end position="311"/>
    </location>
</feature>
<evidence type="ECO:0000256" key="7">
    <source>
        <dbReference type="ARBA" id="ARBA00023242"/>
    </source>
</evidence>
<keyword evidence="7" id="KW-0539">Nucleus</keyword>
<comment type="caution">
    <text evidence="11">The sequence shown here is derived from an EMBL/GenBank/DDBJ whole genome shotgun (WGS) entry which is preliminary data.</text>
</comment>
<dbReference type="PANTHER" id="PTHR13454:SF11">
    <property type="entry name" value="PROTEIN MCM10 HOMOLOG"/>
    <property type="match status" value="1"/>
</dbReference>
<feature type="compositionally biased region" description="Polar residues" evidence="8">
    <location>
        <begin position="147"/>
        <end position="156"/>
    </location>
</feature>
<reference evidence="11 12" key="1">
    <citation type="submission" date="2024-02" db="EMBL/GenBank/DDBJ databases">
        <title>Chromosome-scale genome assembly of the rough periwinkle Littorina saxatilis.</title>
        <authorList>
            <person name="De Jode A."/>
            <person name="Faria R."/>
            <person name="Formenti G."/>
            <person name="Sims Y."/>
            <person name="Smith T.P."/>
            <person name="Tracey A."/>
            <person name="Wood J.M.D."/>
            <person name="Zagrodzka Z.B."/>
            <person name="Johannesson K."/>
            <person name="Butlin R.K."/>
            <person name="Leder E.H."/>
        </authorList>
    </citation>
    <scope>NUCLEOTIDE SEQUENCE [LARGE SCALE GENOMIC DNA]</scope>
    <source>
        <strain evidence="11">Snail1</strain>
        <tissue evidence="11">Muscle</tissue>
    </source>
</reference>
<organism evidence="11 12">
    <name type="scientific">Littorina saxatilis</name>
    <dbReference type="NCBI Taxonomy" id="31220"/>
    <lineage>
        <taxon>Eukaryota</taxon>
        <taxon>Metazoa</taxon>
        <taxon>Spiralia</taxon>
        <taxon>Lophotrochozoa</taxon>
        <taxon>Mollusca</taxon>
        <taxon>Gastropoda</taxon>
        <taxon>Caenogastropoda</taxon>
        <taxon>Littorinimorpha</taxon>
        <taxon>Littorinoidea</taxon>
        <taxon>Littorinidae</taxon>
        <taxon>Littorina</taxon>
    </lineage>
</organism>
<dbReference type="GO" id="GO:0006270">
    <property type="term" value="P:DNA replication initiation"/>
    <property type="evidence" value="ECO:0007669"/>
    <property type="project" value="InterPro"/>
</dbReference>
<dbReference type="GO" id="GO:0003697">
    <property type="term" value="F:single-stranded DNA binding"/>
    <property type="evidence" value="ECO:0007669"/>
    <property type="project" value="InterPro"/>
</dbReference>
<feature type="region of interest" description="Disordered" evidence="8">
    <location>
        <begin position="922"/>
        <end position="953"/>
    </location>
</feature>
<dbReference type="AlphaFoldDB" id="A0AAN9BBD7"/>
<dbReference type="FunFam" id="2.40.50.140:FF:000174">
    <property type="entry name" value="DNA replication licensing factor mcm10"/>
    <property type="match status" value="1"/>
</dbReference>
<feature type="domain" description="MCM10 OB-fold" evidence="10">
    <location>
        <begin position="595"/>
        <end position="725"/>
    </location>
</feature>
<feature type="region of interest" description="Disordered" evidence="8">
    <location>
        <begin position="1"/>
        <end position="592"/>
    </location>
</feature>
<evidence type="ECO:0000313" key="12">
    <source>
        <dbReference type="Proteomes" id="UP001374579"/>
    </source>
</evidence>
<evidence type="ECO:0000256" key="1">
    <source>
        <dbReference type="ARBA" id="ARBA00004123"/>
    </source>
</evidence>
<protein>
    <recommendedName>
        <fullName evidence="13">Protein MCM10 homolog</fullName>
    </recommendedName>
</protein>
<feature type="compositionally biased region" description="Low complexity" evidence="8">
    <location>
        <begin position="178"/>
        <end position="198"/>
    </location>
</feature>
<evidence type="ECO:0000313" key="11">
    <source>
        <dbReference type="EMBL" id="KAK7102855.1"/>
    </source>
</evidence>
<keyword evidence="5" id="KW-0863">Zinc-finger</keyword>
<dbReference type="GO" id="GO:0008270">
    <property type="term" value="F:zinc ion binding"/>
    <property type="evidence" value="ECO:0007669"/>
    <property type="project" value="UniProtKB-KW"/>
</dbReference>
<evidence type="ECO:0000256" key="2">
    <source>
        <dbReference type="ARBA" id="ARBA00009679"/>
    </source>
</evidence>
<feature type="compositionally biased region" description="Polar residues" evidence="8">
    <location>
        <begin position="119"/>
        <end position="140"/>
    </location>
</feature>
<feature type="compositionally biased region" description="Basic and acidic residues" evidence="8">
    <location>
        <begin position="523"/>
        <end position="536"/>
    </location>
</feature>
<dbReference type="GO" id="GO:0003688">
    <property type="term" value="F:DNA replication origin binding"/>
    <property type="evidence" value="ECO:0007669"/>
    <property type="project" value="TreeGrafter"/>
</dbReference>
<dbReference type="EMBL" id="JBAMIC010000010">
    <property type="protein sequence ID" value="KAK7102855.1"/>
    <property type="molecule type" value="Genomic_DNA"/>
</dbReference>
<dbReference type="GO" id="GO:0043596">
    <property type="term" value="C:nuclear replication fork"/>
    <property type="evidence" value="ECO:0007669"/>
    <property type="project" value="TreeGrafter"/>
</dbReference>
<feature type="compositionally biased region" description="Polar residues" evidence="8">
    <location>
        <begin position="560"/>
        <end position="570"/>
    </location>
</feature>
<feature type="compositionally biased region" description="Polar residues" evidence="8">
    <location>
        <begin position="444"/>
        <end position="453"/>
    </location>
</feature>
<evidence type="ECO:0000256" key="8">
    <source>
        <dbReference type="SAM" id="MobiDB-lite"/>
    </source>
</evidence>
<accession>A0AAN9BBD7</accession>
<name>A0AAN9BBD7_9CAEN</name>
<comment type="subcellular location">
    <subcellularLocation>
        <location evidence="1">Nucleus</location>
    </subcellularLocation>
</comment>
<evidence type="ECO:0000256" key="6">
    <source>
        <dbReference type="ARBA" id="ARBA00022833"/>
    </source>
</evidence>
<dbReference type="Pfam" id="PF09329">
    <property type="entry name" value="zf-primase"/>
    <property type="match status" value="1"/>
</dbReference>
<evidence type="ECO:0000259" key="10">
    <source>
        <dbReference type="Pfam" id="PF22379"/>
    </source>
</evidence>
<evidence type="ECO:0000256" key="4">
    <source>
        <dbReference type="ARBA" id="ARBA00022723"/>
    </source>
</evidence>
<feature type="compositionally biased region" description="Low complexity" evidence="8">
    <location>
        <begin position="238"/>
        <end position="272"/>
    </location>
</feature>